<proteinExistence type="predicted"/>
<reference evidence="1 2" key="1">
    <citation type="submission" date="2010-03" db="EMBL/GenBank/DDBJ databases">
        <title>The genome sequence of Eubacterium siraeum 70/3.</title>
        <authorList>
            <consortium name="metaHIT consortium -- http://www.metahit.eu/"/>
            <person name="Pajon A."/>
            <person name="Turner K."/>
            <person name="Parkhill J."/>
            <person name="Duncan S."/>
            <person name="Flint H."/>
        </authorList>
    </citation>
    <scope>NUCLEOTIDE SEQUENCE [LARGE SCALE GENOMIC DNA]</scope>
    <source>
        <strain evidence="1 2">70/3</strain>
    </source>
</reference>
<sequence>MVIYADCIIKRLRKVLNEERQ</sequence>
<dbReference type="Proteomes" id="UP000008803">
    <property type="component" value="Chromosome"/>
</dbReference>
<organism evidence="1 2">
    <name type="scientific">[Eubacterium] siraeum 70/3</name>
    <dbReference type="NCBI Taxonomy" id="657319"/>
    <lineage>
        <taxon>Bacteria</taxon>
        <taxon>Bacillati</taxon>
        <taxon>Bacillota</taxon>
        <taxon>Clostridia</taxon>
        <taxon>Eubacteriales</taxon>
        <taxon>Oscillospiraceae</taxon>
        <taxon>Oscillospiraceae incertae sedis</taxon>
    </lineage>
</organism>
<protein>
    <submittedName>
        <fullName evidence="1">Uncharacterized protein</fullName>
    </submittedName>
</protein>
<evidence type="ECO:0000313" key="2">
    <source>
        <dbReference type="Proteomes" id="UP000008803"/>
    </source>
</evidence>
<reference evidence="1 2" key="2">
    <citation type="submission" date="2010-03" db="EMBL/GenBank/DDBJ databases">
        <authorList>
            <person name="Pajon A."/>
        </authorList>
    </citation>
    <scope>NUCLEOTIDE SEQUENCE [LARGE SCALE GENOMIC DNA]</scope>
    <source>
        <strain evidence="1 2">70/3</strain>
    </source>
</reference>
<evidence type="ECO:0000313" key="1">
    <source>
        <dbReference type="EMBL" id="CBK96523.1"/>
    </source>
</evidence>
<dbReference type="AlphaFoldDB" id="D4JTV4"/>
<name>D4JTV4_9FIRM</name>
<dbReference type="BioCyc" id="ESIR657319:G136K-1165-MONOMER"/>
<dbReference type="HOGENOM" id="CLU_3426506_0_0_9"/>
<dbReference type="KEGG" id="esu:EUS_13810"/>
<dbReference type="EMBL" id="FP929044">
    <property type="protein sequence ID" value="CBK96523.1"/>
    <property type="molecule type" value="Genomic_DNA"/>
</dbReference>
<accession>D4JTV4</accession>
<gene>
    <name evidence="1" type="ORF">EUS_13810</name>
</gene>